<dbReference type="Pfam" id="PF13522">
    <property type="entry name" value="GATase_6"/>
    <property type="match status" value="1"/>
</dbReference>
<feature type="domain" description="Glutamine amidotransferase type-2" evidence="1">
    <location>
        <begin position="2"/>
        <end position="193"/>
    </location>
</feature>
<reference evidence="2" key="1">
    <citation type="submission" date="2022-08" db="EMBL/GenBank/DDBJ databases">
        <authorList>
            <person name="Deng Y."/>
            <person name="Han X.-F."/>
            <person name="Zhang Y.-Q."/>
        </authorList>
    </citation>
    <scope>NUCLEOTIDE SEQUENCE</scope>
    <source>
        <strain evidence="2">CPCC 203386</strain>
    </source>
</reference>
<dbReference type="PROSITE" id="PS51278">
    <property type="entry name" value="GATASE_TYPE_2"/>
    <property type="match status" value="1"/>
</dbReference>
<organism evidence="2 3">
    <name type="scientific">Herbiconiux daphne</name>
    <dbReference type="NCBI Taxonomy" id="2970914"/>
    <lineage>
        <taxon>Bacteria</taxon>
        <taxon>Bacillati</taxon>
        <taxon>Actinomycetota</taxon>
        <taxon>Actinomycetes</taxon>
        <taxon>Micrococcales</taxon>
        <taxon>Microbacteriaceae</taxon>
        <taxon>Herbiconiux</taxon>
    </lineage>
</organism>
<dbReference type="CDD" id="cd00352">
    <property type="entry name" value="Gn_AT_II"/>
    <property type="match status" value="1"/>
</dbReference>
<evidence type="ECO:0000313" key="3">
    <source>
        <dbReference type="Proteomes" id="UP001165586"/>
    </source>
</evidence>
<keyword evidence="3" id="KW-1185">Reference proteome</keyword>
<dbReference type="Proteomes" id="UP001165586">
    <property type="component" value="Unassembled WGS sequence"/>
</dbReference>
<dbReference type="Gene3D" id="3.60.20.10">
    <property type="entry name" value="Glutamine Phosphoribosylpyrophosphate, subunit 1, domain 1"/>
    <property type="match status" value="1"/>
</dbReference>
<gene>
    <name evidence="2" type="ORF">N1032_24965</name>
</gene>
<comment type="caution">
    <text evidence="2">The sequence shown here is derived from an EMBL/GenBank/DDBJ whole genome shotgun (WGS) entry which is preliminary data.</text>
</comment>
<protein>
    <recommendedName>
        <fullName evidence="1">Glutamine amidotransferase type-2 domain-containing protein</fullName>
    </recommendedName>
</protein>
<dbReference type="InterPro" id="IPR029055">
    <property type="entry name" value="Ntn_hydrolases_N"/>
</dbReference>
<evidence type="ECO:0000259" key="1">
    <source>
        <dbReference type="PROSITE" id="PS51278"/>
    </source>
</evidence>
<proteinExistence type="predicted"/>
<sequence length="193" mass="21669">MCGIIFAGSNTMSASDVRFFESLLYHDIVRGEHSTGVFSGFNITASEPLKIKIRKAAVPADVFLRTKNLWDEVKGEPYNPDITTVKNPKFLVGHNRYATVGEITDTNAHPFQHGNITLVHNGTLDNQALLPNHDKFKVDSENIAYAIDKIGIEETIKKLHGKFTLVWFDAKDQTLNLLRNKDRPFHLMETSSG</sequence>
<dbReference type="InterPro" id="IPR017932">
    <property type="entry name" value="GATase_2_dom"/>
</dbReference>
<dbReference type="EMBL" id="JANLCJ010000320">
    <property type="protein sequence ID" value="MCS5736982.1"/>
    <property type="molecule type" value="Genomic_DNA"/>
</dbReference>
<dbReference type="RefSeq" id="WP_407933085.1">
    <property type="nucleotide sequence ID" value="NZ_JANLCJ010000320.1"/>
</dbReference>
<accession>A0ABT2HAQ2</accession>
<feature type="non-terminal residue" evidence="2">
    <location>
        <position position="193"/>
    </location>
</feature>
<dbReference type="SUPFAM" id="SSF56235">
    <property type="entry name" value="N-terminal nucleophile aminohydrolases (Ntn hydrolases)"/>
    <property type="match status" value="1"/>
</dbReference>
<name>A0ABT2HAQ2_9MICO</name>
<evidence type="ECO:0000313" key="2">
    <source>
        <dbReference type="EMBL" id="MCS5736982.1"/>
    </source>
</evidence>